<dbReference type="PANTHER" id="PTHR31791:SF2">
    <property type="entry name" value="FRIGIDA-LIKE PROTEIN 4A-RELATED"/>
    <property type="match status" value="1"/>
</dbReference>
<evidence type="ECO:0000256" key="1">
    <source>
        <dbReference type="ARBA" id="ARBA00008956"/>
    </source>
</evidence>
<keyword evidence="4 5" id="KW-0287">Flowering</keyword>
<sequence length="560" mass="62064">MGSIPDPGDEFAESTHPPPQPSFDEFQRTASLMTSCTLLWKELSDHFSSLEQDLKNKSDALNHKLQTLDAQTKQSLQVLEHREDTINAAVSVALQKVKEQKEAALNDAVVFGEVDNDEGLLLKLRRFCLKMDSEGFWRFVAERKKELDSIRAQMSAALADCVDPARFVLEAISEVFPVDKRGDKSNDLGWACVLILESLIPAVVDPIMGGSRLLVTPRMRERAKEIAETWKRSLDERGGIENVKTPDVHTFLQHLVSFGIVRKEDVELYRKLVVASAWRKQMPKLALSLGLGDKMPGTFAVSARSPNKRTCFVCYTEAVSKWLDVISGASIMGFECLCTDMIEELISRGQQVDAVHFTYEVGLEDKFPPVPLLKAFLKDAKKAATSILEDPNNSGRAAQLASRKEQSALRAVIKCIEEYKLEAEFPPESLKKRLEQLERTKVEKKRPAAAPANKRTRANNGGPMPPAKAGRSTNAYVSSFPAAPTYVRSPSHTQYPMGVPSYPSSPVMYGSRSPPTHPYAYSPESAPPTFAVSYPVAQVNYSPYGGYGNGVAPAYQHAYY</sequence>
<keyword evidence="2 5" id="KW-0217">Developmental protein</keyword>
<dbReference type="GO" id="GO:0009908">
    <property type="term" value="P:flower development"/>
    <property type="evidence" value="ECO:0007669"/>
    <property type="project" value="UniProtKB-KW"/>
</dbReference>
<evidence type="ECO:0000256" key="2">
    <source>
        <dbReference type="ARBA" id="ARBA00022473"/>
    </source>
</evidence>
<protein>
    <recommendedName>
        <fullName evidence="5">FRIGIDA-like protein</fullName>
    </recommendedName>
</protein>
<reference evidence="7 8" key="1">
    <citation type="journal article" date="2019" name="Genome Biol. Evol.">
        <title>The Rhododendron genome and chromosomal organization provide insight into shared whole-genome duplications across the heath family (Ericaceae).</title>
        <authorList>
            <person name="Soza V.L."/>
            <person name="Lindsley D."/>
            <person name="Waalkes A."/>
            <person name="Ramage E."/>
            <person name="Patwardhan R.P."/>
            <person name="Burton J.N."/>
            <person name="Adey A."/>
            <person name="Kumar A."/>
            <person name="Qiu R."/>
            <person name="Shendure J."/>
            <person name="Hall B."/>
        </authorList>
    </citation>
    <scope>NUCLEOTIDE SEQUENCE [LARGE SCALE GENOMIC DNA]</scope>
    <source>
        <strain evidence="7">RSF 1966-606</strain>
    </source>
</reference>
<feature type="non-terminal residue" evidence="7">
    <location>
        <position position="1"/>
    </location>
</feature>
<feature type="region of interest" description="Disordered" evidence="6">
    <location>
        <begin position="438"/>
        <end position="472"/>
    </location>
</feature>
<dbReference type="Proteomes" id="UP000428333">
    <property type="component" value="Linkage Group LG07"/>
</dbReference>
<keyword evidence="8" id="KW-1185">Reference proteome</keyword>
<dbReference type="AlphaFoldDB" id="A0A6A4L747"/>
<name>A0A6A4L747_9ERIC</name>
<dbReference type="GO" id="GO:0030154">
    <property type="term" value="P:cell differentiation"/>
    <property type="evidence" value="ECO:0007669"/>
    <property type="project" value="UniProtKB-KW"/>
</dbReference>
<evidence type="ECO:0000313" key="8">
    <source>
        <dbReference type="Proteomes" id="UP000428333"/>
    </source>
</evidence>
<evidence type="ECO:0000313" key="7">
    <source>
        <dbReference type="EMBL" id="KAE9455363.1"/>
    </source>
</evidence>
<evidence type="ECO:0000256" key="5">
    <source>
        <dbReference type="RuleBase" id="RU364012"/>
    </source>
</evidence>
<evidence type="ECO:0000256" key="4">
    <source>
        <dbReference type="ARBA" id="ARBA00023089"/>
    </source>
</evidence>
<evidence type="ECO:0000256" key="3">
    <source>
        <dbReference type="ARBA" id="ARBA00022782"/>
    </source>
</evidence>
<proteinExistence type="inferred from homology"/>
<evidence type="ECO:0000256" key="6">
    <source>
        <dbReference type="SAM" id="MobiDB-lite"/>
    </source>
</evidence>
<dbReference type="PANTHER" id="PTHR31791">
    <property type="entry name" value="FRIGIDA-LIKE PROTEIN 3-RELATED"/>
    <property type="match status" value="1"/>
</dbReference>
<dbReference type="InterPro" id="IPR012474">
    <property type="entry name" value="Frigida"/>
</dbReference>
<comment type="caution">
    <text evidence="7">The sequence shown here is derived from an EMBL/GenBank/DDBJ whole genome shotgun (WGS) entry which is preliminary data.</text>
</comment>
<keyword evidence="3 5" id="KW-0221">Differentiation</keyword>
<organism evidence="7 8">
    <name type="scientific">Rhododendron williamsianum</name>
    <dbReference type="NCBI Taxonomy" id="262921"/>
    <lineage>
        <taxon>Eukaryota</taxon>
        <taxon>Viridiplantae</taxon>
        <taxon>Streptophyta</taxon>
        <taxon>Embryophyta</taxon>
        <taxon>Tracheophyta</taxon>
        <taxon>Spermatophyta</taxon>
        <taxon>Magnoliopsida</taxon>
        <taxon>eudicotyledons</taxon>
        <taxon>Gunneridae</taxon>
        <taxon>Pentapetalae</taxon>
        <taxon>asterids</taxon>
        <taxon>Ericales</taxon>
        <taxon>Ericaceae</taxon>
        <taxon>Ericoideae</taxon>
        <taxon>Rhodoreae</taxon>
        <taxon>Rhododendron</taxon>
    </lineage>
</organism>
<accession>A0A6A4L747</accession>
<dbReference type="OrthoDB" id="685090at2759"/>
<feature type="region of interest" description="Disordered" evidence="6">
    <location>
        <begin position="1"/>
        <end position="22"/>
    </location>
</feature>
<dbReference type="EMBL" id="QEFC01001856">
    <property type="protein sequence ID" value="KAE9455363.1"/>
    <property type="molecule type" value="Genomic_DNA"/>
</dbReference>
<dbReference type="Pfam" id="PF07899">
    <property type="entry name" value="Frigida"/>
    <property type="match status" value="2"/>
</dbReference>
<gene>
    <name evidence="7" type="ORF">C3L33_12735</name>
</gene>
<comment type="similarity">
    <text evidence="1 5">Belongs to the Frigida family.</text>
</comment>